<feature type="non-terminal residue" evidence="2">
    <location>
        <position position="1"/>
    </location>
</feature>
<gene>
    <name evidence="2" type="ORF">PYM288_LOCUS41493</name>
</gene>
<protein>
    <submittedName>
        <fullName evidence="2">Uncharacterized protein</fullName>
    </submittedName>
</protein>
<comment type="caution">
    <text evidence="2">The sequence shown here is derived from an EMBL/GenBank/DDBJ whole genome shotgun (WGS) entry which is preliminary data.</text>
</comment>
<organism evidence="2 3">
    <name type="scientific">Rotaria sordida</name>
    <dbReference type="NCBI Taxonomy" id="392033"/>
    <lineage>
        <taxon>Eukaryota</taxon>
        <taxon>Metazoa</taxon>
        <taxon>Spiralia</taxon>
        <taxon>Gnathifera</taxon>
        <taxon>Rotifera</taxon>
        <taxon>Eurotatoria</taxon>
        <taxon>Bdelloidea</taxon>
        <taxon>Philodinida</taxon>
        <taxon>Philodinidae</taxon>
        <taxon>Rotaria</taxon>
    </lineage>
</organism>
<sequence length="156" mass="18907">MGYNLKLPLKSKKIQQIFLVIQECESKYLWPMQFSINYRLLRNNCLLFFSIFFIYEFIYITFLKKYDNLSSDIKFAQSKRILMEINNNNNNNDLLSKRIFQYLQPFYHSISCQNLYENDYDEFKHALAILSDLKDLPLISDQKYNITKEQCLIYRS</sequence>
<evidence type="ECO:0000256" key="1">
    <source>
        <dbReference type="SAM" id="Phobius"/>
    </source>
</evidence>
<proteinExistence type="predicted"/>
<dbReference type="AlphaFoldDB" id="A0A815WXP4"/>
<feature type="transmembrane region" description="Helical" evidence="1">
    <location>
        <begin position="40"/>
        <end position="62"/>
    </location>
</feature>
<accession>A0A815WXP4</accession>
<dbReference type="EMBL" id="CAJNOH010014249">
    <property type="protein sequence ID" value="CAF1553511.1"/>
    <property type="molecule type" value="Genomic_DNA"/>
</dbReference>
<keyword evidence="1" id="KW-0812">Transmembrane</keyword>
<dbReference type="Proteomes" id="UP000663854">
    <property type="component" value="Unassembled WGS sequence"/>
</dbReference>
<name>A0A815WXP4_9BILA</name>
<evidence type="ECO:0000313" key="2">
    <source>
        <dbReference type="EMBL" id="CAF1553511.1"/>
    </source>
</evidence>
<keyword evidence="1" id="KW-0472">Membrane</keyword>
<reference evidence="2" key="1">
    <citation type="submission" date="2021-02" db="EMBL/GenBank/DDBJ databases">
        <authorList>
            <person name="Nowell W R."/>
        </authorList>
    </citation>
    <scope>NUCLEOTIDE SEQUENCE</scope>
</reference>
<keyword evidence="1" id="KW-1133">Transmembrane helix</keyword>
<evidence type="ECO:0000313" key="3">
    <source>
        <dbReference type="Proteomes" id="UP000663854"/>
    </source>
</evidence>